<reference evidence="1" key="2">
    <citation type="submission" date="2015-06" db="UniProtKB">
        <authorList>
            <consortium name="EnsemblPlants"/>
        </authorList>
    </citation>
    <scope>IDENTIFICATION</scope>
    <source>
        <strain evidence="1">cv. Heinz 1706</strain>
    </source>
</reference>
<reference evidence="1" key="1">
    <citation type="journal article" date="2012" name="Nature">
        <title>The tomato genome sequence provides insights into fleshy fruit evolution.</title>
        <authorList>
            <consortium name="Tomato Genome Consortium"/>
        </authorList>
    </citation>
    <scope>NUCLEOTIDE SEQUENCE [LARGE SCALE GENOMIC DNA]</scope>
    <source>
        <strain evidence="1">cv. Heinz 1706</strain>
    </source>
</reference>
<dbReference type="EnsemblPlants" id="Solyc04g025730.1.1">
    <property type="protein sequence ID" value="Solyc04g025730.1.1"/>
    <property type="gene ID" value="Solyc04g025730.1"/>
</dbReference>
<protein>
    <submittedName>
        <fullName evidence="1">Uncharacterized protein</fullName>
    </submittedName>
</protein>
<name>K4BR17_SOLLC</name>
<organism evidence="1">
    <name type="scientific">Solanum lycopersicum</name>
    <name type="common">Tomato</name>
    <name type="synonym">Lycopersicon esculentum</name>
    <dbReference type="NCBI Taxonomy" id="4081"/>
    <lineage>
        <taxon>Eukaryota</taxon>
        <taxon>Viridiplantae</taxon>
        <taxon>Streptophyta</taxon>
        <taxon>Embryophyta</taxon>
        <taxon>Tracheophyta</taxon>
        <taxon>Spermatophyta</taxon>
        <taxon>Magnoliopsida</taxon>
        <taxon>eudicotyledons</taxon>
        <taxon>Gunneridae</taxon>
        <taxon>Pentapetalae</taxon>
        <taxon>asterids</taxon>
        <taxon>lamiids</taxon>
        <taxon>Solanales</taxon>
        <taxon>Solanaceae</taxon>
        <taxon>Solanoideae</taxon>
        <taxon>Solaneae</taxon>
        <taxon>Solanum</taxon>
        <taxon>Solanum subgen. Lycopersicon</taxon>
    </lineage>
</organism>
<accession>K4BR17</accession>
<evidence type="ECO:0000313" key="1">
    <source>
        <dbReference type="EnsemblPlants" id="Solyc04g025730.1.1"/>
    </source>
</evidence>
<keyword evidence="2" id="KW-1185">Reference proteome</keyword>
<sequence length="65" mass="7564">MKKVSSQPLQWNSQLNKCTGKMFRYMDTSDFQRLSDDLFVTTIAHSRITKQGKNATFISFDLTKK</sequence>
<dbReference type="Gramene" id="Solyc04g025730.1.1">
    <property type="protein sequence ID" value="Solyc04g025730.1.1"/>
    <property type="gene ID" value="Solyc04g025730.1"/>
</dbReference>
<dbReference type="InParanoid" id="K4BR17"/>
<dbReference type="AlphaFoldDB" id="K4BR17"/>
<evidence type="ECO:0000313" key="2">
    <source>
        <dbReference type="Proteomes" id="UP000004994"/>
    </source>
</evidence>
<dbReference type="HOGENOM" id="CLU_2854025_0_0_1"/>
<proteinExistence type="predicted"/>
<dbReference type="PaxDb" id="4081-Solyc04g025730.1.1"/>
<dbReference type="Proteomes" id="UP000004994">
    <property type="component" value="Chromosome 4"/>
</dbReference>